<dbReference type="InterPro" id="IPR003649">
    <property type="entry name" value="Bbox_C"/>
</dbReference>
<dbReference type="PROSITE" id="PS50119">
    <property type="entry name" value="ZF_BBOX"/>
    <property type="match status" value="1"/>
</dbReference>
<dbReference type="Gene3D" id="3.30.40.10">
    <property type="entry name" value="Zinc/RING finger domain, C3HC4 (zinc finger)"/>
    <property type="match status" value="1"/>
</dbReference>
<dbReference type="EMBL" id="BFAA01000498">
    <property type="protein sequence ID" value="GCB72599.1"/>
    <property type="molecule type" value="Genomic_DNA"/>
</dbReference>
<keyword evidence="2" id="KW-0479">Metal-binding</keyword>
<protein>
    <recommendedName>
        <fullName evidence="11">RING-type domain-containing protein</fullName>
    </recommendedName>
</protein>
<dbReference type="SUPFAM" id="SSF57845">
    <property type="entry name" value="B-box zinc-binding domain"/>
    <property type="match status" value="1"/>
</dbReference>
<keyword evidence="3 5" id="KW-0863">Zinc-finger</keyword>
<feature type="domain" description="RING-type" evidence="7">
    <location>
        <begin position="16"/>
        <end position="56"/>
    </location>
</feature>
<evidence type="ECO:0000259" key="8">
    <source>
        <dbReference type="PROSITE" id="PS50119"/>
    </source>
</evidence>
<dbReference type="InterPro" id="IPR018957">
    <property type="entry name" value="Znf_C3HC4_RING-type"/>
</dbReference>
<evidence type="ECO:0000256" key="4">
    <source>
        <dbReference type="ARBA" id="ARBA00022833"/>
    </source>
</evidence>
<name>A0A401PHN2_SCYTO</name>
<dbReference type="InterPro" id="IPR017907">
    <property type="entry name" value="Znf_RING_CS"/>
</dbReference>
<dbReference type="OrthoDB" id="654191at2759"/>
<accession>A0A401PHN2</accession>
<evidence type="ECO:0008006" key="11">
    <source>
        <dbReference type="Google" id="ProtNLM"/>
    </source>
</evidence>
<dbReference type="InterPro" id="IPR000315">
    <property type="entry name" value="Znf_B-box"/>
</dbReference>
<feature type="coiled-coil region" evidence="6">
    <location>
        <begin position="213"/>
        <end position="240"/>
    </location>
</feature>
<evidence type="ECO:0000313" key="9">
    <source>
        <dbReference type="EMBL" id="GCB72599.1"/>
    </source>
</evidence>
<dbReference type="PROSITE" id="PS00518">
    <property type="entry name" value="ZF_RING_1"/>
    <property type="match status" value="1"/>
</dbReference>
<dbReference type="SUPFAM" id="SSF57850">
    <property type="entry name" value="RING/U-box"/>
    <property type="match status" value="1"/>
</dbReference>
<evidence type="ECO:0000256" key="1">
    <source>
        <dbReference type="ARBA" id="ARBA00008518"/>
    </source>
</evidence>
<dbReference type="SMART" id="SM00184">
    <property type="entry name" value="RING"/>
    <property type="match status" value="1"/>
</dbReference>
<keyword evidence="6" id="KW-0175">Coiled coil</keyword>
<dbReference type="Pfam" id="PF00097">
    <property type="entry name" value="zf-C3HC4"/>
    <property type="match status" value="1"/>
</dbReference>
<dbReference type="InterPro" id="IPR013083">
    <property type="entry name" value="Znf_RING/FYVE/PHD"/>
</dbReference>
<dbReference type="PROSITE" id="PS50089">
    <property type="entry name" value="ZF_RING_2"/>
    <property type="match status" value="1"/>
</dbReference>
<keyword evidence="4" id="KW-0862">Zinc</keyword>
<dbReference type="OMA" id="CLESPEH"/>
<organism evidence="9 10">
    <name type="scientific">Scyliorhinus torazame</name>
    <name type="common">Cloudy catshark</name>
    <name type="synonym">Catulus torazame</name>
    <dbReference type="NCBI Taxonomy" id="75743"/>
    <lineage>
        <taxon>Eukaryota</taxon>
        <taxon>Metazoa</taxon>
        <taxon>Chordata</taxon>
        <taxon>Craniata</taxon>
        <taxon>Vertebrata</taxon>
        <taxon>Chondrichthyes</taxon>
        <taxon>Elasmobranchii</taxon>
        <taxon>Galeomorphii</taxon>
        <taxon>Galeoidea</taxon>
        <taxon>Carcharhiniformes</taxon>
        <taxon>Scyliorhinidae</taxon>
        <taxon>Scyliorhinus</taxon>
    </lineage>
</organism>
<dbReference type="GO" id="GO:0008270">
    <property type="term" value="F:zinc ion binding"/>
    <property type="evidence" value="ECO:0007669"/>
    <property type="project" value="UniProtKB-KW"/>
</dbReference>
<dbReference type="Pfam" id="PF00643">
    <property type="entry name" value="zf-B_box"/>
    <property type="match status" value="1"/>
</dbReference>
<evidence type="ECO:0000256" key="5">
    <source>
        <dbReference type="PROSITE-ProRule" id="PRU00024"/>
    </source>
</evidence>
<dbReference type="PANTHER" id="PTHR24103">
    <property type="entry name" value="E3 UBIQUITIN-PROTEIN LIGASE TRIM"/>
    <property type="match status" value="1"/>
</dbReference>
<dbReference type="AlphaFoldDB" id="A0A401PHN2"/>
<comment type="caution">
    <text evidence="9">The sequence shown here is derived from an EMBL/GenBank/DDBJ whole genome shotgun (WGS) entry which is preliminary data.</text>
</comment>
<feature type="domain" description="B box-type" evidence="8">
    <location>
        <begin position="89"/>
        <end position="133"/>
    </location>
</feature>
<dbReference type="InterPro" id="IPR050143">
    <property type="entry name" value="TRIM/RBCC"/>
</dbReference>
<dbReference type="STRING" id="75743.A0A401PHN2"/>
<dbReference type="Gene3D" id="3.30.160.60">
    <property type="entry name" value="Classic Zinc Finger"/>
    <property type="match status" value="1"/>
</dbReference>
<sequence>MTAQYAKPTREGDFDCGICGKIVAAGVALECGHVFCRDCIARYSQSDGLIYCPECKRTVKRKVPLSNEHSAGRFSKTTSPQEDKKVKKSGLPVCEEHQEEVKLFCETERKLICVNCLDRRDGKSHTAHNFMLLNEAIDMYKEKISATLLILRQKKTSYQDFELKQQENISGIKEQTNKLQTLIEYEFSKLRSMLDEKERKLVNELNAEKGNILDRMETNLRQIQGNSQDTQQKLSDIEMQLNMDDGATLLMENTYDEPRLHTFEERKYFLN</sequence>
<evidence type="ECO:0000256" key="2">
    <source>
        <dbReference type="ARBA" id="ARBA00022723"/>
    </source>
</evidence>
<keyword evidence="10" id="KW-1185">Reference proteome</keyword>
<evidence type="ECO:0000313" key="10">
    <source>
        <dbReference type="Proteomes" id="UP000288216"/>
    </source>
</evidence>
<evidence type="ECO:0000259" key="7">
    <source>
        <dbReference type="PROSITE" id="PS50089"/>
    </source>
</evidence>
<reference evidence="9 10" key="1">
    <citation type="journal article" date="2018" name="Nat. Ecol. Evol.">
        <title>Shark genomes provide insights into elasmobranch evolution and the origin of vertebrates.</title>
        <authorList>
            <person name="Hara Y"/>
            <person name="Yamaguchi K"/>
            <person name="Onimaru K"/>
            <person name="Kadota M"/>
            <person name="Koyanagi M"/>
            <person name="Keeley SD"/>
            <person name="Tatsumi K"/>
            <person name="Tanaka K"/>
            <person name="Motone F"/>
            <person name="Kageyama Y"/>
            <person name="Nozu R"/>
            <person name="Adachi N"/>
            <person name="Nishimura O"/>
            <person name="Nakagawa R"/>
            <person name="Tanegashima C"/>
            <person name="Kiyatake I"/>
            <person name="Matsumoto R"/>
            <person name="Murakumo K"/>
            <person name="Nishida K"/>
            <person name="Terakita A"/>
            <person name="Kuratani S"/>
            <person name="Sato K"/>
            <person name="Hyodo S Kuraku.S."/>
        </authorList>
    </citation>
    <scope>NUCLEOTIDE SEQUENCE [LARGE SCALE GENOMIC DNA]</scope>
</reference>
<proteinExistence type="inferred from homology"/>
<dbReference type="SMART" id="SM00502">
    <property type="entry name" value="BBC"/>
    <property type="match status" value="1"/>
</dbReference>
<dbReference type="SMART" id="SM00336">
    <property type="entry name" value="BBOX"/>
    <property type="match status" value="1"/>
</dbReference>
<dbReference type="InterPro" id="IPR001841">
    <property type="entry name" value="Znf_RING"/>
</dbReference>
<gene>
    <name evidence="9" type="ORF">scyTo_0002080</name>
</gene>
<evidence type="ECO:0000256" key="3">
    <source>
        <dbReference type="ARBA" id="ARBA00022771"/>
    </source>
</evidence>
<evidence type="ECO:0000256" key="6">
    <source>
        <dbReference type="SAM" id="Coils"/>
    </source>
</evidence>
<dbReference type="Proteomes" id="UP000288216">
    <property type="component" value="Unassembled WGS sequence"/>
</dbReference>
<comment type="similarity">
    <text evidence="1">Belongs to the TRIM/RBCC family.</text>
</comment>